<comment type="caution">
    <text evidence="5">The sequence shown here is derived from an EMBL/GenBank/DDBJ whole genome shotgun (WGS) entry which is preliminary data.</text>
</comment>
<keyword evidence="3" id="KW-0804">Transcription</keyword>
<dbReference type="SMART" id="SM00345">
    <property type="entry name" value="HTH_GNTR"/>
    <property type="match status" value="1"/>
</dbReference>
<dbReference type="Pfam" id="PF07729">
    <property type="entry name" value="FCD"/>
    <property type="match status" value="1"/>
</dbReference>
<evidence type="ECO:0000256" key="2">
    <source>
        <dbReference type="ARBA" id="ARBA00023125"/>
    </source>
</evidence>
<dbReference type="InterPro" id="IPR008920">
    <property type="entry name" value="TF_FadR/GntR_C"/>
</dbReference>
<dbReference type="AlphaFoldDB" id="A0A844HSQ5"/>
<dbReference type="Gene3D" id="1.10.10.10">
    <property type="entry name" value="Winged helix-like DNA-binding domain superfamily/Winged helix DNA-binding domain"/>
    <property type="match status" value="1"/>
</dbReference>
<reference evidence="5 6" key="1">
    <citation type="submission" date="2019-11" db="EMBL/GenBank/DDBJ databases">
        <authorList>
            <person name="Dong K."/>
        </authorList>
    </citation>
    <scope>NUCLEOTIDE SEQUENCE [LARGE SCALE GENOMIC DNA]</scope>
    <source>
        <strain evidence="5 6">NBRC 112902</strain>
    </source>
</reference>
<evidence type="ECO:0000313" key="6">
    <source>
        <dbReference type="Proteomes" id="UP000449846"/>
    </source>
</evidence>
<organism evidence="5 6">
    <name type="scientific">Paracoccus litorisediminis</name>
    <dbReference type="NCBI Taxonomy" id="2006130"/>
    <lineage>
        <taxon>Bacteria</taxon>
        <taxon>Pseudomonadati</taxon>
        <taxon>Pseudomonadota</taxon>
        <taxon>Alphaproteobacteria</taxon>
        <taxon>Rhodobacterales</taxon>
        <taxon>Paracoccaceae</taxon>
        <taxon>Paracoccus</taxon>
    </lineage>
</organism>
<dbReference type="SMART" id="SM00895">
    <property type="entry name" value="FCD"/>
    <property type="match status" value="1"/>
</dbReference>
<dbReference type="InterPro" id="IPR036390">
    <property type="entry name" value="WH_DNA-bd_sf"/>
</dbReference>
<dbReference type="RefSeq" id="WP_155041329.1">
    <property type="nucleotide sequence ID" value="NZ_JBHGCD010000019.1"/>
</dbReference>
<dbReference type="SUPFAM" id="SSF48008">
    <property type="entry name" value="GntR ligand-binding domain-like"/>
    <property type="match status" value="1"/>
</dbReference>
<keyword evidence="1" id="KW-0805">Transcription regulation</keyword>
<name>A0A844HSQ5_9RHOB</name>
<sequence length="219" mass="24949">MAISKTAEVYDDLKEELLNGAFRPGAKLAIDGLATRYTVSASAIREALARLTSDRLVVAMPQRGFHVAAISREDLLDLTEVRVEIEARCLRRSIALGDVDWEAQLLATWHRLSRAGTSPEGRGHPDWAHIHARFHDDLVAACDSKWWLYLRGELYVQAERYRRMLLPQVEGIRNIEAEHREILDLVLDRQTEPAVEALTRHMQKTTRRLLESGLVRGHD</sequence>
<dbReference type="Proteomes" id="UP000449846">
    <property type="component" value="Unassembled WGS sequence"/>
</dbReference>
<evidence type="ECO:0000256" key="1">
    <source>
        <dbReference type="ARBA" id="ARBA00023015"/>
    </source>
</evidence>
<proteinExistence type="predicted"/>
<dbReference type="EMBL" id="WMIG01000015">
    <property type="protein sequence ID" value="MTH61367.1"/>
    <property type="molecule type" value="Genomic_DNA"/>
</dbReference>
<dbReference type="InterPro" id="IPR036388">
    <property type="entry name" value="WH-like_DNA-bd_sf"/>
</dbReference>
<dbReference type="InterPro" id="IPR011711">
    <property type="entry name" value="GntR_C"/>
</dbReference>
<evidence type="ECO:0000313" key="5">
    <source>
        <dbReference type="EMBL" id="MTH61367.1"/>
    </source>
</evidence>
<dbReference type="PANTHER" id="PTHR43537:SF20">
    <property type="entry name" value="HTH-TYPE TRANSCRIPTIONAL REPRESSOR GLAR"/>
    <property type="match status" value="1"/>
</dbReference>
<keyword evidence="2" id="KW-0238">DNA-binding</keyword>
<keyword evidence="6" id="KW-1185">Reference proteome</keyword>
<dbReference type="GO" id="GO:0003700">
    <property type="term" value="F:DNA-binding transcription factor activity"/>
    <property type="evidence" value="ECO:0007669"/>
    <property type="project" value="InterPro"/>
</dbReference>
<accession>A0A844HSQ5</accession>
<protein>
    <submittedName>
        <fullName evidence="5">FCD domain-containing protein</fullName>
    </submittedName>
</protein>
<dbReference type="InterPro" id="IPR000524">
    <property type="entry name" value="Tscrpt_reg_HTH_GntR"/>
</dbReference>
<dbReference type="PANTHER" id="PTHR43537">
    <property type="entry name" value="TRANSCRIPTIONAL REGULATOR, GNTR FAMILY"/>
    <property type="match status" value="1"/>
</dbReference>
<dbReference type="SUPFAM" id="SSF46785">
    <property type="entry name" value="Winged helix' DNA-binding domain"/>
    <property type="match status" value="1"/>
</dbReference>
<feature type="domain" description="HTH gntR-type" evidence="4">
    <location>
        <begin position="3"/>
        <end position="70"/>
    </location>
</feature>
<dbReference type="OrthoDB" id="8638122at2"/>
<dbReference type="PROSITE" id="PS50949">
    <property type="entry name" value="HTH_GNTR"/>
    <property type="match status" value="1"/>
</dbReference>
<evidence type="ECO:0000256" key="3">
    <source>
        <dbReference type="ARBA" id="ARBA00023163"/>
    </source>
</evidence>
<dbReference type="GO" id="GO:0003677">
    <property type="term" value="F:DNA binding"/>
    <property type="evidence" value="ECO:0007669"/>
    <property type="project" value="UniProtKB-KW"/>
</dbReference>
<dbReference type="Pfam" id="PF00392">
    <property type="entry name" value="GntR"/>
    <property type="match status" value="1"/>
</dbReference>
<gene>
    <name evidence="5" type="ORF">GL300_19315</name>
</gene>
<dbReference type="Gene3D" id="1.20.120.530">
    <property type="entry name" value="GntR ligand-binding domain-like"/>
    <property type="match status" value="1"/>
</dbReference>
<evidence type="ECO:0000259" key="4">
    <source>
        <dbReference type="PROSITE" id="PS50949"/>
    </source>
</evidence>